<keyword evidence="2" id="KW-0812">Transmembrane</keyword>
<accession>A0A077M8V1</accession>
<keyword evidence="2" id="KW-0472">Membrane</keyword>
<dbReference type="AlphaFoldDB" id="A0A077M8V1"/>
<sequence length="183" mass="20271">MAGPIVFDLTRLLSGAAAERRAVFKTVDLPRRTWGALAVGAVLGIGVYGFTAGIFSLIGVSRTYAVIPFAATVAATVALFRGRSASGLRLLYWQMIRDRMRNRSRTGRFFLRGQEVDPMEGRWVLTRRRYLMDGHVEPERHAALPRPAAQPDEWIDTSGDTPWLADDSHGGWRLATATDPNSE</sequence>
<comment type="caution">
    <text evidence="3">The sequence shown here is derived from an EMBL/GenBank/DDBJ whole genome shotgun (WGS) entry which is preliminary data.</text>
</comment>
<evidence type="ECO:0000256" key="1">
    <source>
        <dbReference type="SAM" id="MobiDB-lite"/>
    </source>
</evidence>
<reference evidence="3 4" key="1">
    <citation type="journal article" date="2013" name="ISME J.">
        <title>A metabolic model for members of the genus Tetrasphaera involved in enhanced biological phosphorus removal.</title>
        <authorList>
            <person name="Kristiansen R."/>
            <person name="Nguyen H.T.T."/>
            <person name="Saunders A.M."/>
            <person name="Nielsen J.L."/>
            <person name="Wimmer R."/>
            <person name="Le V.Q."/>
            <person name="McIlroy S.J."/>
            <person name="Petrovski S."/>
            <person name="Seviour R.J."/>
            <person name="Calteau A."/>
            <person name="Nielsen K.L."/>
            <person name="Nielsen P.H."/>
        </authorList>
    </citation>
    <scope>NUCLEOTIDE SEQUENCE [LARGE SCALE GENOMIC DNA]</scope>
    <source>
        <strain evidence="3 4">Ben 74</strain>
    </source>
</reference>
<evidence type="ECO:0000256" key="2">
    <source>
        <dbReference type="SAM" id="Phobius"/>
    </source>
</evidence>
<feature type="transmembrane region" description="Helical" evidence="2">
    <location>
        <begin position="64"/>
        <end position="80"/>
    </location>
</feature>
<dbReference type="Proteomes" id="UP000035720">
    <property type="component" value="Unassembled WGS sequence"/>
</dbReference>
<feature type="transmembrane region" description="Helical" evidence="2">
    <location>
        <begin position="34"/>
        <end position="58"/>
    </location>
</feature>
<gene>
    <name evidence="3" type="ORF">BN13_280021</name>
</gene>
<name>A0A077M8V1_9MICO</name>
<feature type="region of interest" description="Disordered" evidence="1">
    <location>
        <begin position="141"/>
        <end position="183"/>
    </location>
</feature>
<dbReference type="RefSeq" id="WP_048545341.1">
    <property type="nucleotide sequence ID" value="NZ_HF571038.1"/>
</dbReference>
<keyword evidence="2" id="KW-1133">Transmembrane helix</keyword>
<protein>
    <submittedName>
        <fullName evidence="3">Uncharacterized protein</fullName>
    </submittedName>
</protein>
<evidence type="ECO:0000313" key="4">
    <source>
        <dbReference type="Proteomes" id="UP000035720"/>
    </source>
</evidence>
<dbReference type="EMBL" id="CAJC01000137">
    <property type="protein sequence ID" value="CCI53024.1"/>
    <property type="molecule type" value="Genomic_DNA"/>
</dbReference>
<proteinExistence type="predicted"/>
<evidence type="ECO:0000313" key="3">
    <source>
        <dbReference type="EMBL" id="CCI53024.1"/>
    </source>
</evidence>
<dbReference type="STRING" id="1193518.BN13_280021"/>
<keyword evidence="4" id="KW-1185">Reference proteome</keyword>
<organism evidence="3 4">
    <name type="scientific">Nostocoides jenkinsii Ben 74</name>
    <dbReference type="NCBI Taxonomy" id="1193518"/>
    <lineage>
        <taxon>Bacteria</taxon>
        <taxon>Bacillati</taxon>
        <taxon>Actinomycetota</taxon>
        <taxon>Actinomycetes</taxon>
        <taxon>Micrococcales</taxon>
        <taxon>Intrasporangiaceae</taxon>
        <taxon>Nostocoides</taxon>
    </lineage>
</organism>